<reference evidence="1" key="1">
    <citation type="journal article" date="2023" name="IScience">
        <title>Live-bearing cockroach genome reveals convergent evolutionary mechanisms linked to viviparity in insects and beyond.</title>
        <authorList>
            <person name="Fouks B."/>
            <person name="Harrison M.C."/>
            <person name="Mikhailova A.A."/>
            <person name="Marchal E."/>
            <person name="English S."/>
            <person name="Carruthers M."/>
            <person name="Jennings E.C."/>
            <person name="Chiamaka E.L."/>
            <person name="Frigard R.A."/>
            <person name="Pippel M."/>
            <person name="Attardo G.M."/>
            <person name="Benoit J.B."/>
            <person name="Bornberg-Bauer E."/>
            <person name="Tobe S.S."/>
        </authorList>
    </citation>
    <scope>NUCLEOTIDE SEQUENCE</scope>
    <source>
        <strain evidence="1">Stay&amp;Tobe</strain>
    </source>
</reference>
<feature type="non-terminal residue" evidence="1">
    <location>
        <position position="1"/>
    </location>
</feature>
<gene>
    <name evidence="1" type="ORF">L9F63_003290</name>
</gene>
<organism evidence="1 2">
    <name type="scientific">Diploptera punctata</name>
    <name type="common">Pacific beetle cockroach</name>
    <dbReference type="NCBI Taxonomy" id="6984"/>
    <lineage>
        <taxon>Eukaryota</taxon>
        <taxon>Metazoa</taxon>
        <taxon>Ecdysozoa</taxon>
        <taxon>Arthropoda</taxon>
        <taxon>Hexapoda</taxon>
        <taxon>Insecta</taxon>
        <taxon>Pterygota</taxon>
        <taxon>Neoptera</taxon>
        <taxon>Polyneoptera</taxon>
        <taxon>Dictyoptera</taxon>
        <taxon>Blattodea</taxon>
        <taxon>Blaberoidea</taxon>
        <taxon>Blaberidae</taxon>
        <taxon>Diplopterinae</taxon>
        <taxon>Diploptera</taxon>
    </lineage>
</organism>
<feature type="non-terminal residue" evidence="1">
    <location>
        <position position="111"/>
    </location>
</feature>
<dbReference type="EMBL" id="JASPKZ010007807">
    <property type="protein sequence ID" value="KAJ9582363.1"/>
    <property type="molecule type" value="Genomic_DNA"/>
</dbReference>
<protein>
    <submittedName>
        <fullName evidence="1">Uncharacterized protein</fullName>
    </submittedName>
</protein>
<accession>A0AAD7ZKS3</accession>
<keyword evidence="2" id="KW-1185">Reference proteome</keyword>
<sequence length="111" mass="13062">SNYILFNYIIFFSKRMQLLNRRETVLTLNPHMANTFQKRKISQSLTDMTHVLGVKRSSRRMILILTDISCSIVFEEICITNWLLLRAVILAFSFPTETLAFIFTEPIHKFC</sequence>
<evidence type="ECO:0000313" key="2">
    <source>
        <dbReference type="Proteomes" id="UP001233999"/>
    </source>
</evidence>
<evidence type="ECO:0000313" key="1">
    <source>
        <dbReference type="EMBL" id="KAJ9582363.1"/>
    </source>
</evidence>
<dbReference type="AlphaFoldDB" id="A0AAD7ZKS3"/>
<comment type="caution">
    <text evidence="1">The sequence shown here is derived from an EMBL/GenBank/DDBJ whole genome shotgun (WGS) entry which is preliminary data.</text>
</comment>
<name>A0AAD7ZKS3_DIPPU</name>
<proteinExistence type="predicted"/>
<dbReference type="Proteomes" id="UP001233999">
    <property type="component" value="Unassembled WGS sequence"/>
</dbReference>
<reference evidence="1" key="2">
    <citation type="submission" date="2023-05" db="EMBL/GenBank/DDBJ databases">
        <authorList>
            <person name="Fouks B."/>
        </authorList>
    </citation>
    <scope>NUCLEOTIDE SEQUENCE</scope>
    <source>
        <strain evidence="1">Stay&amp;Tobe</strain>
        <tissue evidence="1">Testes</tissue>
    </source>
</reference>